<dbReference type="OrthoDB" id="9790710at2"/>
<dbReference type="InterPro" id="IPR028098">
    <property type="entry name" value="Glyco_trans_4-like_N"/>
</dbReference>
<dbReference type="Pfam" id="PF13692">
    <property type="entry name" value="Glyco_trans_1_4"/>
    <property type="match status" value="1"/>
</dbReference>
<organism evidence="2 3">
    <name type="scientific">Pacificimonas flava</name>
    <dbReference type="NCBI Taxonomy" id="1234595"/>
    <lineage>
        <taxon>Bacteria</taxon>
        <taxon>Pseudomonadati</taxon>
        <taxon>Pseudomonadota</taxon>
        <taxon>Alphaproteobacteria</taxon>
        <taxon>Sphingomonadales</taxon>
        <taxon>Sphingosinicellaceae</taxon>
        <taxon>Pacificimonas</taxon>
    </lineage>
</organism>
<dbReference type="Proteomes" id="UP000198462">
    <property type="component" value="Unassembled WGS sequence"/>
</dbReference>
<sequence length="394" mass="43106">MRILHVLDHSLPLHSGYSFRTRALIEEQKRLGWEPILLTSPRHSLDGPNPETAGGLTFHRSPASGPMPLLGEIRATGKAAARLIDRFDPDLVHCHSPVLTFLGARGAARRRNLPIVYEIRAFWEDAAVGNGTGREGDFKFRMTKAMETQACRDADAVGAICQGLLDDLESRGIEPSKMFAVPNAVDLAQFGAPEAADPELAASLGLAGKEVIGFLGSFYDYEGLDDLIAALPSILTERPEARLLLVGGGPREQELKAQAARLGVMDHVVFTGRVPQEEVARYYALVDILAYPRKPMRLTELVTPLKPLEAMAQEKLVVASDVGGHKELIEDGVTGTLFRAGDPSAAAEAITGLLASRDSWPERIHTAKKWVAENRTWERTVANYIPVYEHLVNR</sequence>
<dbReference type="InterPro" id="IPR050194">
    <property type="entry name" value="Glycosyltransferase_grp1"/>
</dbReference>
<evidence type="ECO:0000313" key="2">
    <source>
        <dbReference type="EMBL" id="OWV34309.1"/>
    </source>
</evidence>
<name>A0A219B921_9SPHN</name>
<proteinExistence type="predicted"/>
<dbReference type="EMBL" id="NFZT01000001">
    <property type="protein sequence ID" value="OWV34309.1"/>
    <property type="molecule type" value="Genomic_DNA"/>
</dbReference>
<keyword evidence="2" id="KW-0808">Transferase</keyword>
<feature type="domain" description="Glycosyltransferase subfamily 4-like N-terminal" evidence="1">
    <location>
        <begin position="16"/>
        <end position="183"/>
    </location>
</feature>
<keyword evidence="3" id="KW-1185">Reference proteome</keyword>
<dbReference type="NCBIfam" id="TIGR04063">
    <property type="entry name" value="stp3"/>
    <property type="match status" value="1"/>
</dbReference>
<dbReference type="Gene3D" id="3.40.50.2000">
    <property type="entry name" value="Glycogen Phosphorylase B"/>
    <property type="match status" value="2"/>
</dbReference>
<accession>A0A219B921</accession>
<dbReference type="RefSeq" id="WP_088713009.1">
    <property type="nucleotide sequence ID" value="NZ_NFZT01000001.1"/>
</dbReference>
<reference evidence="3" key="1">
    <citation type="submission" date="2017-05" db="EMBL/GenBank/DDBJ databases">
        <authorList>
            <person name="Lin X."/>
        </authorList>
    </citation>
    <scope>NUCLEOTIDE SEQUENCE [LARGE SCALE GENOMIC DNA]</scope>
    <source>
        <strain evidence="3">JLT2012</strain>
    </source>
</reference>
<gene>
    <name evidence="2" type="ORF">B5C34_13135</name>
</gene>
<dbReference type="SUPFAM" id="SSF53756">
    <property type="entry name" value="UDP-Glycosyltransferase/glycogen phosphorylase"/>
    <property type="match status" value="1"/>
</dbReference>
<evidence type="ECO:0000259" key="1">
    <source>
        <dbReference type="Pfam" id="PF13579"/>
    </source>
</evidence>
<dbReference type="GO" id="GO:0016758">
    <property type="term" value="F:hexosyltransferase activity"/>
    <property type="evidence" value="ECO:0007669"/>
    <property type="project" value="TreeGrafter"/>
</dbReference>
<dbReference type="AlphaFoldDB" id="A0A219B921"/>
<evidence type="ECO:0000313" key="3">
    <source>
        <dbReference type="Proteomes" id="UP000198462"/>
    </source>
</evidence>
<comment type="caution">
    <text evidence="2">The sequence shown here is derived from an EMBL/GenBank/DDBJ whole genome shotgun (WGS) entry which is preliminary data.</text>
</comment>
<dbReference type="InterPro" id="IPR024004">
    <property type="entry name" value="PEP-CTERM/XrtA_GlycosylTrfase"/>
</dbReference>
<dbReference type="CDD" id="cd03794">
    <property type="entry name" value="GT4_WbuB-like"/>
    <property type="match status" value="1"/>
</dbReference>
<dbReference type="PANTHER" id="PTHR45947:SF3">
    <property type="entry name" value="SULFOQUINOVOSYL TRANSFERASE SQD2"/>
    <property type="match status" value="1"/>
</dbReference>
<protein>
    <submittedName>
        <fullName evidence="2">Glycosyltransferase, exosortase A system-associated</fullName>
    </submittedName>
</protein>
<dbReference type="STRING" id="1234595.C725_2645"/>
<dbReference type="PANTHER" id="PTHR45947">
    <property type="entry name" value="SULFOQUINOVOSYL TRANSFERASE SQD2"/>
    <property type="match status" value="1"/>
</dbReference>
<dbReference type="Pfam" id="PF13579">
    <property type="entry name" value="Glyco_trans_4_4"/>
    <property type="match status" value="1"/>
</dbReference>